<proteinExistence type="predicted"/>
<dbReference type="RefSeq" id="WP_210854716.1">
    <property type="nucleotide sequence ID" value="NZ_JAGQDD010000010.1"/>
</dbReference>
<feature type="region of interest" description="Disordered" evidence="1">
    <location>
        <begin position="30"/>
        <end position="50"/>
    </location>
</feature>
<dbReference type="EMBL" id="JAGQDD010000010">
    <property type="protein sequence ID" value="MBQ0931750.1"/>
    <property type="molecule type" value="Genomic_DNA"/>
</dbReference>
<feature type="signal peptide" evidence="2">
    <location>
        <begin position="1"/>
        <end position="22"/>
    </location>
</feature>
<feature type="domain" description="Bacterial Ig-like" evidence="3">
    <location>
        <begin position="152"/>
        <end position="241"/>
    </location>
</feature>
<sequence>MNAFANRFSLAASLLAACLVLAACGGGSATPPPVTVSEPTGGGTSTDTTPPTLTITDDVADGVKASGDVTFTFAFSEPVGTSFNTAGVSLTGGTKGAFTVTSNSSATLVVTPLPDTVGSIVITIGAGKFFDAANNLNTTSITHSQDYDTDLPPTVSITDDVAADVADGPVTFTFHFSKDIGSSFTAADISTSGGSVGAFTRVSGSVATLRMLPPANGTGRLSVSVAPGSVIDLAGHANTVGASAHQDYLTTADVTPPTLLITDNVLTDPASGVVTFTFTFSEDVGSSFTAGDITVTGGTAGTLQRVDATTARLAVTPPTNASGVMSVSVAAGRFSDLSGNANTAAASASQSFDTRVTSGDTGTCTSAPCLDFAGANVGYLPFEGLVTAEQSADPVNALNKVAKFVKGPSGQPWAGATVYTAATDNSVAAVGLSTSKLVTLRVYAEAAGQTIRMKIENAADSLTSLEAEALTTQAGVWETLTFDFSAPVAGTYDPCKAYNKVSLFPQFSVSAPPAANTTTYFDELKYAADTGGGGGDSCGVDLIDLVGGKFASSYSASGNAWISAEGGDAITYIDSSVTTQYWWGGSAPGSDTTPANYYFGYGINVASKPWGFAAAVKAPTNGAARVAQYGSFKIEVWGNDELMRTLPTLTVLMVGKTINGCAAVLQGSFQVTGTGPRAYTVPMSSLVLQTPCAFTTPTAALIGGVAEIHIQVLGDNVQYSTPADGNGNYANGLNIGPMTFLNTGLIRHKRPQAHPPRLPRPHLRATD</sequence>
<dbReference type="PROSITE" id="PS51257">
    <property type="entry name" value="PROKAR_LIPOPROTEIN"/>
    <property type="match status" value="1"/>
</dbReference>
<dbReference type="Proteomes" id="UP000676246">
    <property type="component" value="Unassembled WGS sequence"/>
</dbReference>
<comment type="caution">
    <text evidence="4">The sequence shown here is derived from an EMBL/GenBank/DDBJ whole genome shotgun (WGS) entry which is preliminary data.</text>
</comment>
<feature type="domain" description="Bacterial Ig-like" evidence="3">
    <location>
        <begin position="47"/>
        <end position="140"/>
    </location>
</feature>
<dbReference type="Pfam" id="PF19078">
    <property type="entry name" value="Big_12"/>
    <property type="match status" value="3"/>
</dbReference>
<evidence type="ECO:0000256" key="1">
    <source>
        <dbReference type="SAM" id="MobiDB-lite"/>
    </source>
</evidence>
<evidence type="ECO:0000313" key="4">
    <source>
        <dbReference type="EMBL" id="MBQ0931750.1"/>
    </source>
</evidence>
<keyword evidence="2" id="KW-0732">Signal</keyword>
<protein>
    <recommendedName>
        <fullName evidence="3">Bacterial Ig-like domain-containing protein</fullName>
    </recommendedName>
</protein>
<feature type="domain" description="Bacterial Ig-like" evidence="3">
    <location>
        <begin position="253"/>
        <end position="347"/>
    </location>
</feature>
<name>A0A940YBS5_9BURK</name>
<reference evidence="4 5" key="1">
    <citation type="submission" date="2021-04" db="EMBL/GenBank/DDBJ databases">
        <title>The genome sequence of Ideonella sp. 3Y2.</title>
        <authorList>
            <person name="Liu Y."/>
        </authorList>
    </citation>
    <scope>NUCLEOTIDE SEQUENCE [LARGE SCALE GENOMIC DNA]</scope>
    <source>
        <strain evidence="4 5">3Y2</strain>
    </source>
</reference>
<accession>A0A940YBS5</accession>
<feature type="chain" id="PRO_5037488647" description="Bacterial Ig-like domain-containing protein" evidence="2">
    <location>
        <begin position="23"/>
        <end position="767"/>
    </location>
</feature>
<keyword evidence="5" id="KW-1185">Reference proteome</keyword>
<evidence type="ECO:0000256" key="2">
    <source>
        <dbReference type="SAM" id="SignalP"/>
    </source>
</evidence>
<evidence type="ECO:0000313" key="5">
    <source>
        <dbReference type="Proteomes" id="UP000676246"/>
    </source>
</evidence>
<gene>
    <name evidence="4" type="ORF">KAK03_14785</name>
</gene>
<dbReference type="AlphaFoldDB" id="A0A940YBS5"/>
<dbReference type="InterPro" id="IPR044048">
    <property type="entry name" value="Big_12"/>
</dbReference>
<organism evidence="4 5">
    <name type="scientific">Ideonella alba</name>
    <dbReference type="NCBI Taxonomy" id="2824118"/>
    <lineage>
        <taxon>Bacteria</taxon>
        <taxon>Pseudomonadati</taxon>
        <taxon>Pseudomonadota</taxon>
        <taxon>Betaproteobacteria</taxon>
        <taxon>Burkholderiales</taxon>
        <taxon>Sphaerotilaceae</taxon>
        <taxon>Ideonella</taxon>
    </lineage>
</organism>
<evidence type="ECO:0000259" key="3">
    <source>
        <dbReference type="Pfam" id="PF19078"/>
    </source>
</evidence>